<evidence type="ECO:0000256" key="1">
    <source>
        <dbReference type="ARBA" id="ARBA00004123"/>
    </source>
</evidence>
<dbReference type="SUPFAM" id="SSF57701">
    <property type="entry name" value="Zn2/Cys6 DNA-binding domain"/>
    <property type="match status" value="1"/>
</dbReference>
<dbReference type="AlphaFoldDB" id="A0A1Y1W5K4"/>
<dbReference type="GO" id="GO:0003677">
    <property type="term" value="F:DNA binding"/>
    <property type="evidence" value="ECO:0007669"/>
    <property type="project" value="InterPro"/>
</dbReference>
<keyword evidence="9" id="KW-1185">Reference proteome</keyword>
<dbReference type="STRING" id="61395.A0A1Y1W5K4"/>
<evidence type="ECO:0000256" key="2">
    <source>
        <dbReference type="ARBA" id="ARBA00022723"/>
    </source>
</evidence>
<comment type="caution">
    <text evidence="8">The sequence shown here is derived from an EMBL/GenBank/DDBJ whole genome shotgun (WGS) entry which is preliminary data.</text>
</comment>
<dbReference type="InterPro" id="IPR007219">
    <property type="entry name" value="XnlR_reg_dom"/>
</dbReference>
<feature type="compositionally biased region" description="Basic and acidic residues" evidence="6">
    <location>
        <begin position="34"/>
        <end position="47"/>
    </location>
</feature>
<feature type="compositionally biased region" description="Polar residues" evidence="6">
    <location>
        <begin position="1"/>
        <end position="13"/>
    </location>
</feature>
<dbReference type="SMART" id="SM00906">
    <property type="entry name" value="Fungal_trans"/>
    <property type="match status" value="1"/>
</dbReference>
<dbReference type="CDD" id="cd00067">
    <property type="entry name" value="GAL4"/>
    <property type="match status" value="1"/>
</dbReference>
<dbReference type="Proteomes" id="UP000193922">
    <property type="component" value="Unassembled WGS sequence"/>
</dbReference>
<feature type="region of interest" description="Disordered" evidence="6">
    <location>
        <begin position="1"/>
        <end position="47"/>
    </location>
</feature>
<evidence type="ECO:0000313" key="9">
    <source>
        <dbReference type="Proteomes" id="UP000193922"/>
    </source>
</evidence>
<dbReference type="InterPro" id="IPR036864">
    <property type="entry name" value="Zn2-C6_fun-type_DNA-bd_sf"/>
</dbReference>
<dbReference type="PANTHER" id="PTHR47338">
    <property type="entry name" value="ZN(II)2CYS6 TRANSCRIPTION FACTOR (EUROFUNG)-RELATED"/>
    <property type="match status" value="1"/>
</dbReference>
<dbReference type="GO" id="GO:0008270">
    <property type="term" value="F:zinc ion binding"/>
    <property type="evidence" value="ECO:0007669"/>
    <property type="project" value="InterPro"/>
</dbReference>
<evidence type="ECO:0000313" key="8">
    <source>
        <dbReference type="EMBL" id="ORX68516.1"/>
    </source>
</evidence>
<dbReference type="Gene3D" id="4.10.240.10">
    <property type="entry name" value="Zn(2)-C6 fungal-type DNA-binding domain"/>
    <property type="match status" value="1"/>
</dbReference>
<dbReference type="PROSITE" id="PS50048">
    <property type="entry name" value="ZN2_CY6_FUNGAL_2"/>
    <property type="match status" value="1"/>
</dbReference>
<sequence>MASRKITPSSLMISSEDPDADIRQQYSESVIDNGSDKMDEHDDTESRKQQRLLQACDSCRRKKIKCDSTKPLCWQCKNMRLACHYSPLVRKRRRRRSAVGNLEQRIECMERILQPLIERILPTSLAMDVTQGCTSPLVQNSAQIYLPVDQRIPHELCSQRPALKLPSPDIIEEMIGFVVKQVTPMAPPTTMRLQIERFRSGELPEFTICAIIALGARFSSRPEFVCSPKYNAGRAFAERSAELISGLVDRPSPNVVECLMMLSTYEWGCGRGESAWTYNGMATRLAQRCRLHLIDEEDFNENSNGSSRCWAEAEWRRRLWWYVYCGERVSVIVASRPATVHDDDIVVNLPSRDYNWIMGIIPDENELPAQIPDYWWMVVEMYRIGGRIAEFANRRRRPVRPSDLSRRATFDALDKELESIRGRFVPYLEFPPRTEWLLSGYANLGDGASGTTNIYSIYFDLHIMYYGAKIILYRSELPSYTYEKISPRDDSASQSGVH</sequence>
<dbReference type="PANTHER" id="PTHR47338:SF5">
    <property type="entry name" value="ZN(II)2CYS6 TRANSCRIPTION FACTOR (EUROFUNG)"/>
    <property type="match status" value="1"/>
</dbReference>
<accession>A0A1Y1W5K4</accession>
<keyword evidence="5" id="KW-0539">Nucleus</keyword>
<organism evidence="8 9">
    <name type="scientific">Linderina pennispora</name>
    <dbReference type="NCBI Taxonomy" id="61395"/>
    <lineage>
        <taxon>Eukaryota</taxon>
        <taxon>Fungi</taxon>
        <taxon>Fungi incertae sedis</taxon>
        <taxon>Zoopagomycota</taxon>
        <taxon>Kickxellomycotina</taxon>
        <taxon>Kickxellomycetes</taxon>
        <taxon>Kickxellales</taxon>
        <taxon>Kickxellaceae</taxon>
        <taxon>Linderina</taxon>
    </lineage>
</organism>
<proteinExistence type="predicted"/>
<dbReference type="PROSITE" id="PS00463">
    <property type="entry name" value="ZN2_CY6_FUNGAL_1"/>
    <property type="match status" value="1"/>
</dbReference>
<keyword evidence="2" id="KW-0479">Metal-binding</keyword>
<dbReference type="Pfam" id="PF00172">
    <property type="entry name" value="Zn_clus"/>
    <property type="match status" value="1"/>
</dbReference>
<dbReference type="GO" id="GO:0006351">
    <property type="term" value="P:DNA-templated transcription"/>
    <property type="evidence" value="ECO:0007669"/>
    <property type="project" value="InterPro"/>
</dbReference>
<evidence type="ECO:0000256" key="5">
    <source>
        <dbReference type="ARBA" id="ARBA00023242"/>
    </source>
</evidence>
<evidence type="ECO:0000259" key="7">
    <source>
        <dbReference type="PROSITE" id="PS50048"/>
    </source>
</evidence>
<evidence type="ECO:0000256" key="6">
    <source>
        <dbReference type="SAM" id="MobiDB-lite"/>
    </source>
</evidence>
<keyword evidence="4" id="KW-0804">Transcription</keyword>
<feature type="domain" description="Zn(2)-C6 fungal-type" evidence="7">
    <location>
        <begin position="55"/>
        <end position="85"/>
    </location>
</feature>
<dbReference type="GO" id="GO:0000981">
    <property type="term" value="F:DNA-binding transcription factor activity, RNA polymerase II-specific"/>
    <property type="evidence" value="ECO:0007669"/>
    <property type="project" value="InterPro"/>
</dbReference>
<dbReference type="GO" id="GO:0005634">
    <property type="term" value="C:nucleus"/>
    <property type="evidence" value="ECO:0007669"/>
    <property type="project" value="UniProtKB-SubCell"/>
</dbReference>
<reference evidence="8 9" key="1">
    <citation type="submission" date="2016-07" db="EMBL/GenBank/DDBJ databases">
        <title>Pervasive Adenine N6-methylation of Active Genes in Fungi.</title>
        <authorList>
            <consortium name="DOE Joint Genome Institute"/>
            <person name="Mondo S.J."/>
            <person name="Dannebaum R.O."/>
            <person name="Kuo R.C."/>
            <person name="Labutti K."/>
            <person name="Haridas S."/>
            <person name="Kuo A."/>
            <person name="Salamov A."/>
            <person name="Ahrendt S.R."/>
            <person name="Lipzen A."/>
            <person name="Sullivan W."/>
            <person name="Andreopoulos W.B."/>
            <person name="Clum A."/>
            <person name="Lindquist E."/>
            <person name="Daum C."/>
            <person name="Ramamoorthy G.K."/>
            <person name="Gryganskyi A."/>
            <person name="Culley D."/>
            <person name="Magnuson J.K."/>
            <person name="James T.Y."/>
            <person name="O'Malley M.A."/>
            <person name="Stajich J.E."/>
            <person name="Spatafora J.W."/>
            <person name="Visel A."/>
            <person name="Grigoriev I.V."/>
        </authorList>
    </citation>
    <scope>NUCLEOTIDE SEQUENCE [LARGE SCALE GENOMIC DNA]</scope>
    <source>
        <strain evidence="8 9">ATCC 12442</strain>
    </source>
</reference>
<evidence type="ECO:0000256" key="3">
    <source>
        <dbReference type="ARBA" id="ARBA00023015"/>
    </source>
</evidence>
<dbReference type="EMBL" id="MCFD01000009">
    <property type="protein sequence ID" value="ORX68516.1"/>
    <property type="molecule type" value="Genomic_DNA"/>
</dbReference>
<dbReference type="InterPro" id="IPR050815">
    <property type="entry name" value="TF_fung"/>
</dbReference>
<dbReference type="SMART" id="SM00066">
    <property type="entry name" value="GAL4"/>
    <property type="match status" value="1"/>
</dbReference>
<evidence type="ECO:0000256" key="4">
    <source>
        <dbReference type="ARBA" id="ARBA00023163"/>
    </source>
</evidence>
<dbReference type="OrthoDB" id="5600212at2759"/>
<name>A0A1Y1W5K4_9FUNG</name>
<dbReference type="RefSeq" id="XP_040742298.1">
    <property type="nucleotide sequence ID" value="XM_040883869.1"/>
</dbReference>
<gene>
    <name evidence="8" type="ORF">DL89DRAFT_178966</name>
</gene>
<keyword evidence="3" id="KW-0805">Transcription regulation</keyword>
<comment type="subcellular location">
    <subcellularLocation>
        <location evidence="1">Nucleus</location>
    </subcellularLocation>
</comment>
<dbReference type="CDD" id="cd12148">
    <property type="entry name" value="fungal_TF_MHR"/>
    <property type="match status" value="1"/>
</dbReference>
<dbReference type="Pfam" id="PF04082">
    <property type="entry name" value="Fungal_trans"/>
    <property type="match status" value="1"/>
</dbReference>
<dbReference type="GeneID" id="63800517"/>
<protein>
    <recommendedName>
        <fullName evidence="7">Zn(2)-C6 fungal-type domain-containing protein</fullName>
    </recommendedName>
</protein>
<dbReference type="InterPro" id="IPR001138">
    <property type="entry name" value="Zn2Cys6_DnaBD"/>
</dbReference>